<sequence>ESACSSEVLTRMKRMKNTLPASIESCCLRTKIKSEVRPNKYQSRHRKPAS</sequence>
<organism evidence="1 2">
    <name type="scientific">Phytophthora megakarya</name>
    <dbReference type="NCBI Taxonomy" id="4795"/>
    <lineage>
        <taxon>Eukaryota</taxon>
        <taxon>Sar</taxon>
        <taxon>Stramenopiles</taxon>
        <taxon>Oomycota</taxon>
        <taxon>Peronosporomycetes</taxon>
        <taxon>Peronosporales</taxon>
        <taxon>Peronosporaceae</taxon>
        <taxon>Phytophthora</taxon>
    </lineage>
</organism>
<dbReference type="EMBL" id="NBNE01004270">
    <property type="protein sequence ID" value="OWZ05749.1"/>
    <property type="molecule type" value="Genomic_DNA"/>
</dbReference>
<reference evidence="2" key="1">
    <citation type="submission" date="2017-03" db="EMBL/GenBank/DDBJ databases">
        <title>Phytopthora megakarya and P. palmivora, two closely related causual agents of cacao black pod achieved similar genome size and gene model numbers by different mechanisms.</title>
        <authorList>
            <person name="Ali S."/>
            <person name="Shao J."/>
            <person name="Larry D.J."/>
            <person name="Kronmiller B."/>
            <person name="Shen D."/>
            <person name="Strem M.D."/>
            <person name="Melnick R.L."/>
            <person name="Guiltinan M.J."/>
            <person name="Tyler B.M."/>
            <person name="Meinhardt L.W."/>
            <person name="Bailey B.A."/>
        </authorList>
    </citation>
    <scope>NUCLEOTIDE SEQUENCE [LARGE SCALE GENOMIC DNA]</scope>
    <source>
        <strain evidence="2">zdho120</strain>
    </source>
</reference>
<evidence type="ECO:0000313" key="1">
    <source>
        <dbReference type="EMBL" id="OWZ05749.1"/>
    </source>
</evidence>
<gene>
    <name evidence="1" type="ORF">PHMEG_00022099</name>
</gene>
<comment type="caution">
    <text evidence="1">The sequence shown here is derived from an EMBL/GenBank/DDBJ whole genome shotgun (WGS) entry which is preliminary data.</text>
</comment>
<protein>
    <submittedName>
        <fullName evidence="1">Uncharacterized protein</fullName>
    </submittedName>
</protein>
<feature type="non-terminal residue" evidence="1">
    <location>
        <position position="1"/>
    </location>
</feature>
<evidence type="ECO:0000313" key="2">
    <source>
        <dbReference type="Proteomes" id="UP000198211"/>
    </source>
</evidence>
<accession>A0A225VL76</accession>
<name>A0A225VL76_9STRA</name>
<dbReference type="Proteomes" id="UP000198211">
    <property type="component" value="Unassembled WGS sequence"/>
</dbReference>
<dbReference type="AlphaFoldDB" id="A0A225VL76"/>
<proteinExistence type="predicted"/>
<keyword evidence="2" id="KW-1185">Reference proteome</keyword>